<evidence type="ECO:0000313" key="11">
    <source>
        <dbReference type="RefSeq" id="XP_005740541.1"/>
    </source>
</evidence>
<reference evidence="9" key="1">
    <citation type="submission" date="2023-09" db="UniProtKB">
        <authorList>
            <consortium name="Ensembl"/>
        </authorList>
    </citation>
    <scope>IDENTIFICATION</scope>
</reference>
<protein>
    <submittedName>
        <fullName evidence="9 11">Keratin, type II cytoskeletal 8-like</fullName>
    </submittedName>
</protein>
<feature type="coiled-coil region" evidence="6">
    <location>
        <begin position="69"/>
        <end position="153"/>
    </location>
</feature>
<dbReference type="PROSITE" id="PS00226">
    <property type="entry name" value="IF_ROD_1"/>
    <property type="match status" value="1"/>
</dbReference>
<dbReference type="Proteomes" id="UP000695023">
    <property type="component" value="Unplaced"/>
</dbReference>
<evidence type="ECO:0000313" key="10">
    <source>
        <dbReference type="Proteomes" id="UP000695023"/>
    </source>
</evidence>
<dbReference type="FunFam" id="1.20.5.500:FF:000001">
    <property type="entry name" value="Type II keratin 23"/>
    <property type="match status" value="1"/>
</dbReference>
<feature type="domain" description="IF rod" evidence="8">
    <location>
        <begin position="65"/>
        <end position="377"/>
    </location>
</feature>
<dbReference type="Gene3D" id="1.20.5.1160">
    <property type="entry name" value="Vasodilator-stimulated phosphoprotein"/>
    <property type="match status" value="1"/>
</dbReference>
<dbReference type="Gene3D" id="1.20.5.170">
    <property type="match status" value="1"/>
</dbReference>
<dbReference type="GeneID" id="102211131"/>
<keyword evidence="10" id="KW-1185">Reference proteome</keyword>
<evidence type="ECO:0000256" key="5">
    <source>
        <dbReference type="RuleBase" id="RU000685"/>
    </source>
</evidence>
<proteinExistence type="inferred from homology"/>
<dbReference type="Pfam" id="PF00038">
    <property type="entry name" value="Filament"/>
    <property type="match status" value="1"/>
</dbReference>
<reference evidence="11" key="2">
    <citation type="submission" date="2025-04" db="UniProtKB">
        <authorList>
            <consortium name="RefSeq"/>
        </authorList>
    </citation>
    <scope>IDENTIFICATION</scope>
</reference>
<keyword evidence="3 6" id="KW-0175">Coiled coil</keyword>
<dbReference type="GO" id="GO:0045095">
    <property type="term" value="C:keratin filament"/>
    <property type="evidence" value="ECO:0007669"/>
    <property type="project" value="InterPro"/>
</dbReference>
<dbReference type="InterPro" id="IPR032444">
    <property type="entry name" value="Keratin_2_head"/>
</dbReference>
<dbReference type="PANTHER" id="PTHR45616">
    <property type="entry name" value="GATA-TYPE DOMAIN-CONTAINING PROTEIN"/>
    <property type="match status" value="1"/>
</dbReference>
<keyword evidence="1" id="KW-0416">Keratin</keyword>
<dbReference type="SUPFAM" id="SSF64593">
    <property type="entry name" value="Intermediate filament protein, coiled coil region"/>
    <property type="match status" value="2"/>
</dbReference>
<dbReference type="PROSITE" id="PS51842">
    <property type="entry name" value="IF_ROD_2"/>
    <property type="match status" value="1"/>
</dbReference>
<sequence>MSLRSKRKSLLNSPSGRFSSSSMASNSIRQISTATDIKPVTIDRSLLAPLNLEVDPTVQTIRTMEKNQLKTLNNKFASYIEKVRQLEQQNKVLETKWKLLNQQSAPSSDDAESIIKTFISNLEKQLELCRHDKVKLENECTAMLETVEDYKTKYEEEINCRATSENDFVLLKKDVDEEIMRKVDLESQLTAIQDEILFLKEVHQMELYDMQQRVKDTSVVVQMDNSRNLNMDHIIADVKAQYEEIAAYSREEVEKWYKSKFDQMKVQVQQHNSELQNTKTEIAELKRMILRRQTEIDVMKEQYSHNEVSISDMEERGEAAVIDAKSRIKDLEAALRQDKHNMAKQLRDYQDLMNVKLTLDIEISTYRKLLEGEEERLGKDSVISIQTVPNKTAVASNDCVDGTERVFSVQTVPNRTVPVTMQRQRSGPVLIKTVETMDTTYTEGK</sequence>
<dbReference type="GO" id="GO:0031424">
    <property type="term" value="P:keratinization"/>
    <property type="evidence" value="ECO:0007669"/>
    <property type="project" value="TreeGrafter"/>
</dbReference>
<comment type="similarity">
    <text evidence="4 5">Belongs to the intermediate filament family.</text>
</comment>
<dbReference type="GO" id="GO:0030280">
    <property type="term" value="F:structural constituent of skin epidermis"/>
    <property type="evidence" value="ECO:0007669"/>
    <property type="project" value="TreeGrafter"/>
</dbReference>
<dbReference type="GeneTree" id="ENSGT00940000161090"/>
<dbReference type="RefSeq" id="XP_005740541.1">
    <property type="nucleotide sequence ID" value="XM_005740484.1"/>
</dbReference>
<dbReference type="STRING" id="303518.ENSPNYP00000004891"/>
<dbReference type="Pfam" id="PF16208">
    <property type="entry name" value="Keratin_2_head"/>
    <property type="match status" value="1"/>
</dbReference>
<dbReference type="FunFam" id="1.20.5.170:FF:000065">
    <property type="entry name" value="Keratin, type II cytoskeletal 80"/>
    <property type="match status" value="1"/>
</dbReference>
<dbReference type="InterPro" id="IPR003054">
    <property type="entry name" value="Keratin_II"/>
</dbReference>
<feature type="coiled-coil region" evidence="6">
    <location>
        <begin position="261"/>
        <end position="348"/>
    </location>
</feature>
<accession>A0A3B4F6Q0</accession>
<dbReference type="OrthoDB" id="2441647at2759"/>
<dbReference type="GO" id="GO:0005615">
    <property type="term" value="C:extracellular space"/>
    <property type="evidence" value="ECO:0007669"/>
    <property type="project" value="TreeGrafter"/>
</dbReference>
<evidence type="ECO:0000256" key="4">
    <source>
        <dbReference type="ARBA" id="ARBA00061646"/>
    </source>
</evidence>
<evidence type="ECO:0000256" key="6">
    <source>
        <dbReference type="SAM" id="Coils"/>
    </source>
</evidence>
<dbReference type="SMART" id="SM01391">
    <property type="entry name" value="Filament"/>
    <property type="match status" value="1"/>
</dbReference>
<organism evidence="9">
    <name type="scientific">Pundamilia nyererei</name>
    <dbReference type="NCBI Taxonomy" id="303518"/>
    <lineage>
        <taxon>Eukaryota</taxon>
        <taxon>Metazoa</taxon>
        <taxon>Chordata</taxon>
        <taxon>Craniata</taxon>
        <taxon>Vertebrata</taxon>
        <taxon>Euteleostomi</taxon>
        <taxon>Actinopterygii</taxon>
        <taxon>Neopterygii</taxon>
        <taxon>Teleostei</taxon>
        <taxon>Neoteleostei</taxon>
        <taxon>Acanthomorphata</taxon>
        <taxon>Ovalentaria</taxon>
        <taxon>Cichlomorphae</taxon>
        <taxon>Cichliformes</taxon>
        <taxon>Cichlidae</taxon>
        <taxon>African cichlids</taxon>
        <taxon>Pseudocrenilabrinae</taxon>
        <taxon>Haplochromini</taxon>
        <taxon>Pundamilia</taxon>
    </lineage>
</organism>
<name>A0A3B4F6Q0_9CICH</name>
<dbReference type="Ensembl" id="ENSPNYT00000005010.1">
    <property type="protein sequence ID" value="ENSPNYP00000004891.1"/>
    <property type="gene ID" value="ENSPNYG00000003803.1"/>
</dbReference>
<evidence type="ECO:0000259" key="8">
    <source>
        <dbReference type="PROSITE" id="PS51842"/>
    </source>
</evidence>
<evidence type="ECO:0000256" key="2">
    <source>
        <dbReference type="ARBA" id="ARBA00022754"/>
    </source>
</evidence>
<dbReference type="InterPro" id="IPR018039">
    <property type="entry name" value="IF_conserved"/>
</dbReference>
<feature type="compositionally biased region" description="Polar residues" evidence="7">
    <location>
        <begin position="12"/>
        <end position="25"/>
    </location>
</feature>
<dbReference type="FunFam" id="1.20.5.1160:FF:000001">
    <property type="entry name" value="Keratin type II"/>
    <property type="match status" value="1"/>
</dbReference>
<feature type="region of interest" description="Disordered" evidence="7">
    <location>
        <begin position="1"/>
        <end position="25"/>
    </location>
</feature>
<evidence type="ECO:0000256" key="7">
    <source>
        <dbReference type="SAM" id="MobiDB-lite"/>
    </source>
</evidence>
<dbReference type="AlphaFoldDB" id="A0A3B4F6Q0"/>
<evidence type="ECO:0000256" key="3">
    <source>
        <dbReference type="ARBA" id="ARBA00023054"/>
    </source>
</evidence>
<evidence type="ECO:0000256" key="1">
    <source>
        <dbReference type="ARBA" id="ARBA00022744"/>
    </source>
</evidence>
<dbReference type="GO" id="GO:0045109">
    <property type="term" value="P:intermediate filament organization"/>
    <property type="evidence" value="ECO:0007669"/>
    <property type="project" value="TreeGrafter"/>
</dbReference>
<dbReference type="PANTHER" id="PTHR45616:SF21">
    <property type="entry name" value="KERATIN, TYPE II CYTOSKELETAL 7"/>
    <property type="match status" value="1"/>
</dbReference>
<gene>
    <name evidence="11" type="primary">LOC102211131</name>
</gene>
<dbReference type="PRINTS" id="PR01276">
    <property type="entry name" value="TYPE2KERATIN"/>
</dbReference>
<evidence type="ECO:0000313" key="9">
    <source>
        <dbReference type="Ensembl" id="ENSPNYP00000004891.1"/>
    </source>
</evidence>
<dbReference type="InterPro" id="IPR039008">
    <property type="entry name" value="IF_rod_dom"/>
</dbReference>
<keyword evidence="2 5" id="KW-0403">Intermediate filament</keyword>
<dbReference type="Gene3D" id="1.20.5.500">
    <property type="entry name" value="Single helix bin"/>
    <property type="match status" value="1"/>
</dbReference>